<evidence type="ECO:0000256" key="1">
    <source>
        <dbReference type="SAM" id="MobiDB-lite"/>
    </source>
</evidence>
<protein>
    <submittedName>
        <fullName evidence="2">Uncharacterized protein</fullName>
    </submittedName>
</protein>
<evidence type="ECO:0000313" key="2">
    <source>
        <dbReference type="EMBL" id="MBB5996726.1"/>
    </source>
</evidence>
<gene>
    <name evidence="2" type="ORF">HNR25_000477</name>
</gene>
<evidence type="ECO:0000313" key="3">
    <source>
        <dbReference type="Proteomes" id="UP000578077"/>
    </source>
</evidence>
<reference evidence="2 3" key="1">
    <citation type="submission" date="2020-08" db="EMBL/GenBank/DDBJ databases">
        <title>Sequencing the genomes of 1000 actinobacteria strains.</title>
        <authorList>
            <person name="Klenk H.-P."/>
        </authorList>
    </citation>
    <scope>NUCLEOTIDE SEQUENCE [LARGE SCALE GENOMIC DNA]</scope>
    <source>
        <strain evidence="2 3">DSM 44593</strain>
    </source>
</reference>
<accession>A0A841E0Z3</accession>
<dbReference type="EMBL" id="JACHLY010000001">
    <property type="protein sequence ID" value="MBB5996726.1"/>
    <property type="molecule type" value="Genomic_DNA"/>
</dbReference>
<comment type="caution">
    <text evidence="2">The sequence shown here is derived from an EMBL/GenBank/DDBJ whole genome shotgun (WGS) entry which is preliminary data.</text>
</comment>
<dbReference type="Proteomes" id="UP000578077">
    <property type="component" value="Unassembled WGS sequence"/>
</dbReference>
<feature type="region of interest" description="Disordered" evidence="1">
    <location>
        <begin position="14"/>
        <end position="64"/>
    </location>
</feature>
<dbReference type="RefSeq" id="WP_184633070.1">
    <property type="nucleotide sequence ID" value="NZ_BAABKT010000025.1"/>
</dbReference>
<name>A0A841E0Z3_9ACTN</name>
<keyword evidence="3" id="KW-1185">Reference proteome</keyword>
<sequence>MGIRNNRIERTMRRAMGGRLDGMGGGSPASRTHRPHLKGGAAQARGLGAAVRPNPQNRGGMQRGLRRIENRLRRAIRR</sequence>
<proteinExistence type="predicted"/>
<organism evidence="2 3">
    <name type="scientific">Streptomonospora salina</name>
    <dbReference type="NCBI Taxonomy" id="104205"/>
    <lineage>
        <taxon>Bacteria</taxon>
        <taxon>Bacillati</taxon>
        <taxon>Actinomycetota</taxon>
        <taxon>Actinomycetes</taxon>
        <taxon>Streptosporangiales</taxon>
        <taxon>Nocardiopsidaceae</taxon>
        <taxon>Streptomonospora</taxon>
    </lineage>
</organism>
<dbReference type="AlphaFoldDB" id="A0A841E0Z3"/>
<feature type="compositionally biased region" description="Low complexity" evidence="1">
    <location>
        <begin position="39"/>
        <end position="50"/>
    </location>
</feature>